<protein>
    <submittedName>
        <fullName evidence="9">Tetratricopeptide repeat protein</fullName>
    </submittedName>
</protein>
<feature type="chain" id="PRO_5045895479" evidence="7">
    <location>
        <begin position="30"/>
        <end position="1297"/>
    </location>
</feature>
<name>A0ABX9ZVB6_9BURK</name>
<dbReference type="InterPro" id="IPR008410">
    <property type="entry name" value="BCSC_C"/>
</dbReference>
<evidence type="ECO:0000256" key="5">
    <source>
        <dbReference type="ARBA" id="ARBA00022916"/>
    </source>
</evidence>
<dbReference type="PRINTS" id="PR01441">
    <property type="entry name" value="CELLSNTHASEC"/>
</dbReference>
<evidence type="ECO:0000256" key="3">
    <source>
        <dbReference type="ARBA" id="ARBA00022737"/>
    </source>
</evidence>
<evidence type="ECO:0000256" key="2">
    <source>
        <dbReference type="ARBA" id="ARBA00022729"/>
    </source>
</evidence>
<feature type="repeat" description="TPR" evidence="6">
    <location>
        <begin position="417"/>
        <end position="450"/>
    </location>
</feature>
<keyword evidence="2 7" id="KW-0732">Signal</keyword>
<evidence type="ECO:0000256" key="1">
    <source>
        <dbReference type="ARBA" id="ARBA00005186"/>
    </source>
</evidence>
<evidence type="ECO:0000313" key="9">
    <source>
        <dbReference type="EMBL" id="RSK86448.1"/>
    </source>
</evidence>
<dbReference type="EMBL" id="RWHX01000002">
    <property type="protein sequence ID" value="RSK86448.1"/>
    <property type="molecule type" value="Genomic_DNA"/>
</dbReference>
<feature type="repeat" description="TPR" evidence="6">
    <location>
        <begin position="756"/>
        <end position="789"/>
    </location>
</feature>
<comment type="pathway">
    <text evidence="1">Glycan metabolism; bacterial cellulose biosynthesis.</text>
</comment>
<sequence>MGGGLRDTLIRSACATCLLMAAGGAPVRAAPPPNAPDAGNAGGANARVNAVAPNRDVSNLLASATLWHARYRNDLARSALEKALLVQPDQPDALSLLGQIEIEENHPQQANKALQTLRARYPNAPATKALADVIRINTVDKSRIARARLLQRSGQADAAFTEYKALFPDGPPTGNLGVEYYRAQANATNGWPAAQQGLANLAKVSPEDTRASQALAELMIDRPASRLAGTRMVAELAARPNADMNALLPLWQKGLSKADGNLAWLPLYQRYLALAPNDADIRAAYDKLNAQQAARARMLNDPAYKARQAGIRALDQGRLGDAEKSLDAARAKRPNDGELLGSLGLVKMRQGDHEGAQALFAQALRKDPDNAGKWRSLLRTSQFWGAMSEARAARDAGRLDEADRRVRSALAIDPRNPDGLALLGDIALDAKRNDDAERLFQQALKIEPDNDTALRGMITLYSREQRRTELASLLGDLRRRFPQDKARFDKAEAAALSDDAEREIAEGHNGPALAALERAVALDPGNAWTRYSLASLYRKLRLPQIGRDVMAEGMRQPLEPDDRAQMLYAQAIYLNVIDDEVGARASLAQIPAANVTPSIQRMRTTLAIRDAARQAREAHAIGDDAQSEQHYREALAMAGDDPELIGEVARARVSAGQPVQGLALMRDWLAAHADKPQPDAQLRYAELLNTAERDAELGTFLAGIDPATLGADQRDEWQDLQDRLALRQADRARALGDFTTAREKLDPLLSRQPPDKRAMSTLGDIYFDERRYDDARKIAEAQIRQDPNDQDARLSLVRVLYEMQDDEAANRELDRALAEAPPDDVWTQLAVVRRLTSMERFDEAIALNDKLRAQFPETSAVTVQRGRIAQSQRHYNEAKEWYDQARKEEIVQGALPGYDGMTSAESAIDSLESRRNSYVAAGYEIDQKKGDGGISMFNARAVPVYGQYALGYDGHVFAQTDYVSADSGDLPLNGTSEFGTLPFLNVPAFRAANPGVQGDYGTKRQKAHGQALMLGYENDWIRADIGHTPIGFPISYVTGGVRLFGNLGRYNYWVDASRRPMTGSMVSYAGAYLPLPEIFGDGKWGGVRRDAITFHASRDFAKWGIFAEASVARLTGENVLNNSEVSARAGVDLPLIYKRDMRLNTGLTLFFDSFAQNERFYTYGHGGYYSPQTYVSLTLPLEWYGRMQRWSYYLRGSVSFSQSQEKSMPYFPTDGALQAASGNLTYGSGGGFGVGFSILGRAEYWVDRHWVIGGQVQFERSDYYAPNRFLVYLRYHFDARRGDVPMPPSPVKPIWSY</sequence>
<evidence type="ECO:0000256" key="7">
    <source>
        <dbReference type="SAM" id="SignalP"/>
    </source>
</evidence>
<keyword evidence="5" id="KW-0135">Cellulose biosynthesis</keyword>
<dbReference type="Pfam" id="PF05420">
    <property type="entry name" value="BCSC_C"/>
    <property type="match status" value="1"/>
</dbReference>
<dbReference type="PROSITE" id="PS50005">
    <property type="entry name" value="TPR"/>
    <property type="match status" value="3"/>
</dbReference>
<organism evidence="9 10">
    <name type="scientific">Pandoraea apista</name>
    <dbReference type="NCBI Taxonomy" id="93218"/>
    <lineage>
        <taxon>Bacteria</taxon>
        <taxon>Pseudomonadati</taxon>
        <taxon>Pseudomonadota</taxon>
        <taxon>Betaproteobacteria</taxon>
        <taxon>Burkholderiales</taxon>
        <taxon>Burkholderiaceae</taxon>
        <taxon>Pandoraea</taxon>
    </lineage>
</organism>
<dbReference type="Pfam" id="PF13174">
    <property type="entry name" value="TPR_6"/>
    <property type="match status" value="1"/>
</dbReference>
<dbReference type="InterPro" id="IPR019734">
    <property type="entry name" value="TPR_rpt"/>
</dbReference>
<keyword evidence="4 6" id="KW-0802">TPR repeat</keyword>
<keyword evidence="10" id="KW-1185">Reference proteome</keyword>
<feature type="domain" description="Cellulose synthase operon C C-terminal" evidence="8">
    <location>
        <begin position="937"/>
        <end position="1278"/>
    </location>
</feature>
<keyword evidence="3" id="KW-0677">Repeat</keyword>
<dbReference type="Pfam" id="PF14559">
    <property type="entry name" value="TPR_19"/>
    <property type="match status" value="2"/>
</dbReference>
<dbReference type="PANTHER" id="PTHR45586:SF1">
    <property type="entry name" value="LIPOPOLYSACCHARIDE ASSEMBLY PROTEIN B"/>
    <property type="match status" value="1"/>
</dbReference>
<feature type="repeat" description="TPR" evidence="6">
    <location>
        <begin position="337"/>
        <end position="370"/>
    </location>
</feature>
<dbReference type="InterPro" id="IPR011990">
    <property type="entry name" value="TPR-like_helical_dom_sf"/>
</dbReference>
<gene>
    <name evidence="9" type="ORF">EJE83_02380</name>
</gene>
<dbReference type="InterPro" id="IPR051012">
    <property type="entry name" value="CellSynth/LPSAsmb/PSIAsmb"/>
</dbReference>
<comment type="caution">
    <text evidence="9">The sequence shown here is derived from an EMBL/GenBank/DDBJ whole genome shotgun (WGS) entry which is preliminary data.</text>
</comment>
<dbReference type="SUPFAM" id="SSF48452">
    <property type="entry name" value="TPR-like"/>
    <property type="match status" value="3"/>
</dbReference>
<evidence type="ECO:0000313" key="10">
    <source>
        <dbReference type="Proteomes" id="UP000270216"/>
    </source>
</evidence>
<feature type="signal peptide" evidence="7">
    <location>
        <begin position="1"/>
        <end position="29"/>
    </location>
</feature>
<evidence type="ECO:0000259" key="8">
    <source>
        <dbReference type="Pfam" id="PF05420"/>
    </source>
</evidence>
<dbReference type="InterPro" id="IPR003921">
    <property type="entry name" value="Cell_synth_C"/>
</dbReference>
<dbReference type="Gene3D" id="1.25.40.10">
    <property type="entry name" value="Tetratricopeptide repeat domain"/>
    <property type="match status" value="5"/>
</dbReference>
<dbReference type="SMART" id="SM00028">
    <property type="entry name" value="TPR"/>
    <property type="match status" value="8"/>
</dbReference>
<accession>A0ABX9ZVB6</accession>
<proteinExistence type="predicted"/>
<evidence type="ECO:0000256" key="4">
    <source>
        <dbReference type="ARBA" id="ARBA00022803"/>
    </source>
</evidence>
<dbReference type="PANTHER" id="PTHR45586">
    <property type="entry name" value="TPR REPEAT-CONTAINING PROTEIN PA4667"/>
    <property type="match status" value="1"/>
</dbReference>
<reference evidence="9 10" key="1">
    <citation type="submission" date="2018-12" db="EMBL/GenBank/DDBJ databases">
        <title>Whole genome sequence of a Pandoraea apista isolate from a patient with cystic fibrosis.</title>
        <authorList>
            <person name="Kenna D.T."/>
            <person name="Turton J.F."/>
        </authorList>
    </citation>
    <scope>NUCLEOTIDE SEQUENCE [LARGE SCALE GENOMIC DNA]</scope>
    <source>
        <strain evidence="9 10">Pa13324</strain>
    </source>
</reference>
<dbReference type="Proteomes" id="UP000270216">
    <property type="component" value="Unassembled WGS sequence"/>
</dbReference>
<dbReference type="Pfam" id="PF13432">
    <property type="entry name" value="TPR_16"/>
    <property type="match status" value="1"/>
</dbReference>
<evidence type="ECO:0000256" key="6">
    <source>
        <dbReference type="PROSITE-ProRule" id="PRU00339"/>
    </source>
</evidence>